<feature type="region of interest" description="Disordered" evidence="1">
    <location>
        <begin position="352"/>
        <end position="371"/>
    </location>
</feature>
<comment type="caution">
    <text evidence="3">The sequence shown here is derived from an EMBL/GenBank/DDBJ whole genome shotgun (WGS) entry which is preliminary data.</text>
</comment>
<evidence type="ECO:0000256" key="2">
    <source>
        <dbReference type="SAM" id="Phobius"/>
    </source>
</evidence>
<evidence type="ECO:0000313" key="4">
    <source>
        <dbReference type="Proteomes" id="UP000717328"/>
    </source>
</evidence>
<sequence>MQYALALTEVARAVFVLVKLVVSVLLAEPTSLRFARANAGLVDGISSVKTFVSPFSGSWPAIHSPHSGDASARLQDDGIAWFYESSLPGSLAINVTSVAPVAGTLNVSQAEHRHPVQLAKPIYPISRFWEHNPLQRDRCGLENPALVQVSDVWPSQLDPIKCGLKKPTLFIDVDQFLEYAIRIRHLAAMKPVLVKDFPRLNVDTKLIVASPGPLHCSAFFDTGDFSTEFLDIVASRRFSRRVATAATVSALVIAFIVGILVKSVKDDSIFALVVDIGCSIRDILVDNIADVIRFLESCEIHPSSADSEEIAITVSRTAAVASPGAGRATVRAPSQTKTVDISITPPCLFVGGRRHNRKVPKSKSSRPPRRP</sequence>
<proteinExistence type="predicted"/>
<reference evidence="3" key="1">
    <citation type="submission" date="2021-02" db="EMBL/GenBank/DDBJ databases">
        <authorList>
            <person name="Nieuwenhuis M."/>
            <person name="Van De Peppel L.J.J."/>
        </authorList>
    </citation>
    <scope>NUCLEOTIDE SEQUENCE</scope>
    <source>
        <strain evidence="3">D49</strain>
    </source>
</reference>
<feature type="transmembrane region" description="Helical" evidence="2">
    <location>
        <begin position="242"/>
        <end position="261"/>
    </location>
</feature>
<keyword evidence="4" id="KW-1185">Reference proteome</keyword>
<evidence type="ECO:0000256" key="1">
    <source>
        <dbReference type="SAM" id="MobiDB-lite"/>
    </source>
</evidence>
<organism evidence="3 4">
    <name type="scientific">Sphagnurus paluster</name>
    <dbReference type="NCBI Taxonomy" id="117069"/>
    <lineage>
        <taxon>Eukaryota</taxon>
        <taxon>Fungi</taxon>
        <taxon>Dikarya</taxon>
        <taxon>Basidiomycota</taxon>
        <taxon>Agaricomycotina</taxon>
        <taxon>Agaricomycetes</taxon>
        <taxon>Agaricomycetidae</taxon>
        <taxon>Agaricales</taxon>
        <taxon>Tricholomatineae</taxon>
        <taxon>Lyophyllaceae</taxon>
        <taxon>Sphagnurus</taxon>
    </lineage>
</organism>
<reference evidence="3" key="2">
    <citation type="submission" date="2021-10" db="EMBL/GenBank/DDBJ databases">
        <title>Phylogenomics reveals ancestral predisposition of the termite-cultivated fungus Termitomyces towards a domesticated lifestyle.</title>
        <authorList>
            <person name="Auxier B."/>
            <person name="Grum-Grzhimaylo A."/>
            <person name="Cardenas M.E."/>
            <person name="Lodge J.D."/>
            <person name="Laessoe T."/>
            <person name="Pedersen O."/>
            <person name="Smith M.E."/>
            <person name="Kuyper T.W."/>
            <person name="Franco-Molano E.A."/>
            <person name="Baroni T.J."/>
            <person name="Aanen D.K."/>
        </authorList>
    </citation>
    <scope>NUCLEOTIDE SEQUENCE</scope>
    <source>
        <strain evidence="3">D49</strain>
    </source>
</reference>
<dbReference type="AlphaFoldDB" id="A0A9P7K3L5"/>
<keyword evidence="2" id="KW-1133">Transmembrane helix</keyword>
<name>A0A9P7K3L5_9AGAR</name>
<dbReference type="EMBL" id="JABCKI010006073">
    <property type="protein sequence ID" value="KAG5635518.1"/>
    <property type="molecule type" value="Genomic_DNA"/>
</dbReference>
<dbReference type="Proteomes" id="UP000717328">
    <property type="component" value="Unassembled WGS sequence"/>
</dbReference>
<evidence type="ECO:0000313" key="3">
    <source>
        <dbReference type="EMBL" id="KAG5635518.1"/>
    </source>
</evidence>
<protein>
    <submittedName>
        <fullName evidence="3">Uncharacterized protein</fullName>
    </submittedName>
</protein>
<keyword evidence="2" id="KW-0472">Membrane</keyword>
<keyword evidence="2" id="KW-0812">Transmembrane</keyword>
<accession>A0A9P7K3L5</accession>
<gene>
    <name evidence="3" type="ORF">H0H81_010981</name>
</gene>